<sequence length="68" mass="7290">MQIKTMILGLMMITTVSLSWAQESAVPTEPQTAASSTPAVILPQDDNSIDAAPDDHEFDQSSSDQPTK</sequence>
<accession>A0A8I1DI06</accession>
<name>A0A8I1DI06_ACIBZ</name>
<dbReference type="AlphaFoldDB" id="A0A8I1DI06"/>
<feature type="region of interest" description="Disordered" evidence="1">
    <location>
        <begin position="27"/>
        <end position="68"/>
    </location>
</feature>
<evidence type="ECO:0000313" key="4">
    <source>
        <dbReference type="Proteomes" id="UP000644140"/>
    </source>
</evidence>
<feature type="signal peptide" evidence="2">
    <location>
        <begin position="1"/>
        <end position="21"/>
    </location>
</feature>
<dbReference type="EMBL" id="CP092085">
    <property type="protein sequence ID" value="UUN97947.1"/>
    <property type="molecule type" value="Genomic_DNA"/>
</dbReference>
<proteinExistence type="predicted"/>
<evidence type="ECO:0000313" key="3">
    <source>
        <dbReference type="EMBL" id="UUN97947.1"/>
    </source>
</evidence>
<keyword evidence="2" id="KW-0732">Signal</keyword>
<evidence type="ECO:0000256" key="2">
    <source>
        <dbReference type="SAM" id="SignalP"/>
    </source>
</evidence>
<reference evidence="3" key="1">
    <citation type="submission" date="2022-02" db="EMBL/GenBank/DDBJ databases">
        <title>Characterization of Tn125 harboring carbapenem-resistant Acinetobacter bereziniae clinical isolates.</title>
        <authorList>
            <person name="Wong N.-K."/>
            <person name="Pan Q."/>
        </authorList>
    </citation>
    <scope>NUCLEOTIDE SEQUENCE</scope>
    <source>
        <strain evidence="3">GD03393</strain>
    </source>
</reference>
<organism evidence="3 4">
    <name type="scientific">Acinetobacter bereziniae</name>
    <name type="common">Acinetobacter genomosp. 10</name>
    <dbReference type="NCBI Taxonomy" id="106648"/>
    <lineage>
        <taxon>Bacteria</taxon>
        <taxon>Pseudomonadati</taxon>
        <taxon>Pseudomonadota</taxon>
        <taxon>Gammaproteobacteria</taxon>
        <taxon>Moraxellales</taxon>
        <taxon>Moraxellaceae</taxon>
        <taxon>Acinetobacter</taxon>
    </lineage>
</organism>
<evidence type="ECO:0000256" key="1">
    <source>
        <dbReference type="SAM" id="MobiDB-lite"/>
    </source>
</evidence>
<dbReference type="RefSeq" id="WP_151780850.1">
    <property type="nucleotide sequence ID" value="NZ_BKNL01000011.1"/>
</dbReference>
<dbReference type="Proteomes" id="UP000644140">
    <property type="component" value="Chromosome"/>
</dbReference>
<feature type="chain" id="PRO_5043479014" evidence="2">
    <location>
        <begin position="22"/>
        <end position="68"/>
    </location>
</feature>
<gene>
    <name evidence="3" type="ORF">I9054_000275</name>
</gene>
<protein>
    <submittedName>
        <fullName evidence="3">Uncharacterized protein</fullName>
    </submittedName>
</protein>
<feature type="compositionally biased region" description="Polar residues" evidence="1">
    <location>
        <begin position="29"/>
        <end position="38"/>
    </location>
</feature>